<proteinExistence type="predicted"/>
<protein>
    <submittedName>
        <fullName evidence="2">Uncharacterized protein</fullName>
    </submittedName>
</protein>
<dbReference type="Proteomes" id="UP001482620">
    <property type="component" value="Unassembled WGS sequence"/>
</dbReference>
<comment type="caution">
    <text evidence="2">The sequence shown here is derived from an EMBL/GenBank/DDBJ whole genome shotgun (WGS) entry which is preliminary data.</text>
</comment>
<feature type="compositionally biased region" description="Basic and acidic residues" evidence="1">
    <location>
        <begin position="13"/>
        <end position="34"/>
    </location>
</feature>
<evidence type="ECO:0000313" key="3">
    <source>
        <dbReference type="Proteomes" id="UP001482620"/>
    </source>
</evidence>
<evidence type="ECO:0000313" key="2">
    <source>
        <dbReference type="EMBL" id="MEQ2253630.1"/>
    </source>
</evidence>
<accession>A0ABV0V8I4</accession>
<evidence type="ECO:0000256" key="1">
    <source>
        <dbReference type="SAM" id="MobiDB-lite"/>
    </source>
</evidence>
<gene>
    <name evidence="2" type="ORF">ILYODFUR_034207</name>
</gene>
<dbReference type="EMBL" id="JAHRIQ010098765">
    <property type="protein sequence ID" value="MEQ2253630.1"/>
    <property type="molecule type" value="Genomic_DNA"/>
</dbReference>
<organism evidence="2 3">
    <name type="scientific">Ilyodon furcidens</name>
    <name type="common">goldbreast splitfin</name>
    <dbReference type="NCBI Taxonomy" id="33524"/>
    <lineage>
        <taxon>Eukaryota</taxon>
        <taxon>Metazoa</taxon>
        <taxon>Chordata</taxon>
        <taxon>Craniata</taxon>
        <taxon>Vertebrata</taxon>
        <taxon>Euteleostomi</taxon>
        <taxon>Actinopterygii</taxon>
        <taxon>Neopterygii</taxon>
        <taxon>Teleostei</taxon>
        <taxon>Neoteleostei</taxon>
        <taxon>Acanthomorphata</taxon>
        <taxon>Ovalentaria</taxon>
        <taxon>Atherinomorphae</taxon>
        <taxon>Cyprinodontiformes</taxon>
        <taxon>Goodeidae</taxon>
        <taxon>Ilyodon</taxon>
    </lineage>
</organism>
<feature type="region of interest" description="Disordered" evidence="1">
    <location>
        <begin position="1"/>
        <end position="36"/>
    </location>
</feature>
<sequence>MDTETEMRRKKISTKEREVLQKGKGEKSRKELRKERRMKRIQDNILLSSTPAQMFILTAFLPRSACKMYLVVNAAQYGTVVYLNLNTCGSECEPACVYKVSP</sequence>
<keyword evidence="3" id="KW-1185">Reference proteome</keyword>
<name>A0ABV0V8I4_9TELE</name>
<reference evidence="2 3" key="1">
    <citation type="submission" date="2021-06" db="EMBL/GenBank/DDBJ databases">
        <authorList>
            <person name="Palmer J.M."/>
        </authorList>
    </citation>
    <scope>NUCLEOTIDE SEQUENCE [LARGE SCALE GENOMIC DNA]</scope>
    <source>
        <strain evidence="3">if_2019</strain>
        <tissue evidence="2">Muscle</tissue>
    </source>
</reference>